<dbReference type="AlphaFoldDB" id="A0A7S0RI23"/>
<evidence type="ECO:0000256" key="1">
    <source>
        <dbReference type="SAM" id="MobiDB-lite"/>
    </source>
</evidence>
<protein>
    <recommendedName>
        <fullName evidence="4">Protein PHLOEM PROTEIN 2-LIKE A10</fullName>
    </recommendedName>
</protein>
<dbReference type="PANTHER" id="PTHR21477">
    <property type="entry name" value="ZGC:172139"/>
    <property type="match status" value="1"/>
</dbReference>
<evidence type="ECO:0000256" key="2">
    <source>
        <dbReference type="SAM" id="Phobius"/>
    </source>
</evidence>
<gene>
    <name evidence="3" type="ORF">CLEI1391_LOCUS8400</name>
</gene>
<feature type="region of interest" description="Disordered" evidence="1">
    <location>
        <begin position="324"/>
        <end position="362"/>
    </location>
</feature>
<evidence type="ECO:0000313" key="3">
    <source>
        <dbReference type="EMBL" id="CAD8678187.1"/>
    </source>
</evidence>
<sequence length="470" mass="48936">MSGSQRRPGQSPFLAWAIANKQSLITGVGAAAAAYLAYKAYTSESANKLAKLRNTISNYGAAFGSLSASAALVSSDLHTFLNSDAQELPRSLRQLNKLLQSQEVQDTISSAATSVARGVSHATASTSGAPEGPAMLDKVLEAVLSDRGRSLVGMAVGLATKNATTAFCDFLERMQQRPTVLGEGEGMEPGGASPAFAAVISLLASDQGERIMSLLITKSIKTAVSTYVDATIGYNFYDDMMASISKQEHRDAVTEIMSRVTAAFCREVALAYKKSQRSPSNSFHSSSSSSTVSLSSLAHAAGSAGTSAGGAATTVFVSEGGSVVGRRHSHDSVPANSKPPPAPSAALASSQQQPGAAFPGRGATAALQQALHNQVHGQKANAARAPSPAWLRQVVDLAREQEVRSLALDVVKSATREATRSTIETLVYGNGGSAKGLSSYVQLSTSHVYMLMTVCISLLMYAVAPRTMVL</sequence>
<dbReference type="PANTHER" id="PTHR21477:SF12">
    <property type="entry name" value="PROTEIN PHLOEM PROTEIN 2-LIKE A10"/>
    <property type="match status" value="1"/>
</dbReference>
<proteinExistence type="predicted"/>
<dbReference type="EMBL" id="HBFB01014837">
    <property type="protein sequence ID" value="CAD8678187.1"/>
    <property type="molecule type" value="Transcribed_RNA"/>
</dbReference>
<keyword evidence="2" id="KW-0812">Transmembrane</keyword>
<keyword evidence="2" id="KW-1133">Transmembrane helix</keyword>
<reference evidence="3" key="1">
    <citation type="submission" date="2021-01" db="EMBL/GenBank/DDBJ databases">
        <authorList>
            <person name="Corre E."/>
            <person name="Pelletier E."/>
            <person name="Niang G."/>
            <person name="Scheremetjew M."/>
            <person name="Finn R."/>
            <person name="Kale V."/>
            <person name="Holt S."/>
            <person name="Cochrane G."/>
            <person name="Meng A."/>
            <person name="Brown T."/>
            <person name="Cohen L."/>
        </authorList>
    </citation>
    <scope>NUCLEOTIDE SEQUENCE</scope>
    <source>
        <strain evidence="3">SAG 11-49</strain>
    </source>
</reference>
<feature type="transmembrane region" description="Helical" evidence="2">
    <location>
        <begin position="447"/>
        <end position="464"/>
    </location>
</feature>
<organism evidence="3">
    <name type="scientific">Chlamydomonas leiostraca</name>
    <dbReference type="NCBI Taxonomy" id="1034604"/>
    <lineage>
        <taxon>Eukaryota</taxon>
        <taxon>Viridiplantae</taxon>
        <taxon>Chlorophyta</taxon>
        <taxon>core chlorophytes</taxon>
        <taxon>Chlorophyceae</taxon>
        <taxon>CS clade</taxon>
        <taxon>Chlamydomonadales</taxon>
        <taxon>Chlamydomonadaceae</taxon>
        <taxon>Chlamydomonas</taxon>
    </lineage>
</organism>
<accession>A0A7S0RI23</accession>
<keyword evidence="2" id="KW-0472">Membrane</keyword>
<name>A0A7S0RI23_9CHLO</name>
<feature type="compositionally biased region" description="Low complexity" evidence="1">
    <location>
        <begin position="344"/>
        <end position="357"/>
    </location>
</feature>
<dbReference type="InterPro" id="IPR019141">
    <property type="entry name" value="DUF2045"/>
</dbReference>
<evidence type="ECO:0008006" key="4">
    <source>
        <dbReference type="Google" id="ProtNLM"/>
    </source>
</evidence>